<dbReference type="NCBIfam" id="TIGR00131">
    <property type="entry name" value="gal_kin"/>
    <property type="match status" value="1"/>
</dbReference>
<dbReference type="EC" id="2.7.1.6" evidence="7"/>
<keyword evidence="6" id="KW-0299">Galactose metabolism</keyword>
<feature type="domain" description="GHMP kinase N-terminal" evidence="8">
    <location>
        <begin position="86"/>
        <end position="168"/>
    </location>
</feature>
<dbReference type="InterPro" id="IPR036554">
    <property type="entry name" value="GHMP_kinase_C_sf"/>
</dbReference>
<keyword evidence="6" id="KW-0119">Carbohydrate metabolism</keyword>
<keyword evidence="3" id="KW-0547">Nucleotide-binding</keyword>
<dbReference type="PANTHER" id="PTHR10457:SF7">
    <property type="entry name" value="GALACTOKINASE-RELATED"/>
    <property type="match status" value="1"/>
</dbReference>
<proteinExistence type="inferred from homology"/>
<name>A0ABV8TXH0_9ACTN</name>
<comment type="similarity">
    <text evidence="1">Belongs to the GHMP kinase family. GalK subfamily.</text>
</comment>
<evidence type="ECO:0000256" key="5">
    <source>
        <dbReference type="ARBA" id="ARBA00022840"/>
    </source>
</evidence>
<dbReference type="SUPFAM" id="SSF55060">
    <property type="entry name" value="GHMP Kinase, C-terminal domain"/>
    <property type="match status" value="1"/>
</dbReference>
<dbReference type="InterPro" id="IPR006204">
    <property type="entry name" value="GHMP_kinase_N_dom"/>
</dbReference>
<dbReference type="PRINTS" id="PR00959">
    <property type="entry name" value="MEVGALKINASE"/>
</dbReference>
<dbReference type="SUPFAM" id="SSF54211">
    <property type="entry name" value="Ribosomal protein S5 domain 2-like"/>
    <property type="match status" value="1"/>
</dbReference>
<accession>A0ABV8TXH0</accession>
<dbReference type="Proteomes" id="UP001595823">
    <property type="component" value="Unassembled WGS sequence"/>
</dbReference>
<keyword evidence="2 11" id="KW-0808">Transferase</keyword>
<comment type="caution">
    <text evidence="11">The sequence shown here is derived from an EMBL/GenBank/DDBJ whole genome shotgun (WGS) entry which is preliminary data.</text>
</comment>
<reference evidence="12" key="1">
    <citation type="journal article" date="2019" name="Int. J. Syst. Evol. Microbiol.">
        <title>The Global Catalogue of Microorganisms (GCM) 10K type strain sequencing project: providing services to taxonomists for standard genome sequencing and annotation.</title>
        <authorList>
            <consortium name="The Broad Institute Genomics Platform"/>
            <consortium name="The Broad Institute Genome Sequencing Center for Infectious Disease"/>
            <person name="Wu L."/>
            <person name="Ma J."/>
        </authorList>
    </citation>
    <scope>NUCLEOTIDE SEQUENCE [LARGE SCALE GENOMIC DNA]</scope>
    <source>
        <strain evidence="12">IBRC-M 10908</strain>
    </source>
</reference>
<feature type="domain" description="Galactokinase N-terminal" evidence="10">
    <location>
        <begin position="14"/>
        <end position="62"/>
    </location>
</feature>
<dbReference type="InterPro" id="IPR014721">
    <property type="entry name" value="Ribsml_uS5_D2-typ_fold_subgr"/>
</dbReference>
<organism evidence="11 12">
    <name type="scientific">Salininema proteolyticum</name>
    <dbReference type="NCBI Taxonomy" id="1607685"/>
    <lineage>
        <taxon>Bacteria</taxon>
        <taxon>Bacillati</taxon>
        <taxon>Actinomycetota</taxon>
        <taxon>Actinomycetes</taxon>
        <taxon>Glycomycetales</taxon>
        <taxon>Glycomycetaceae</taxon>
        <taxon>Salininema</taxon>
    </lineage>
</organism>
<dbReference type="Pfam" id="PF10509">
    <property type="entry name" value="GalKase_gal_bdg"/>
    <property type="match status" value="1"/>
</dbReference>
<dbReference type="Pfam" id="PF00288">
    <property type="entry name" value="GHMP_kinases_N"/>
    <property type="match status" value="1"/>
</dbReference>
<dbReference type="PIRSF" id="PIRSF000530">
    <property type="entry name" value="Galactokinase"/>
    <property type="match status" value="1"/>
</dbReference>
<keyword evidence="5" id="KW-0067">ATP-binding</keyword>
<dbReference type="InterPro" id="IPR019539">
    <property type="entry name" value="GalKase_N"/>
</dbReference>
<evidence type="ECO:0000313" key="12">
    <source>
        <dbReference type="Proteomes" id="UP001595823"/>
    </source>
</evidence>
<evidence type="ECO:0000259" key="10">
    <source>
        <dbReference type="Pfam" id="PF10509"/>
    </source>
</evidence>
<dbReference type="PANTHER" id="PTHR10457">
    <property type="entry name" value="MEVALONATE KINASE/GALACTOKINASE"/>
    <property type="match status" value="1"/>
</dbReference>
<dbReference type="GO" id="GO:0004335">
    <property type="term" value="F:galactokinase activity"/>
    <property type="evidence" value="ECO:0007669"/>
    <property type="project" value="UniProtKB-EC"/>
</dbReference>
<evidence type="ECO:0000256" key="7">
    <source>
        <dbReference type="NCBIfam" id="TIGR00131"/>
    </source>
</evidence>
<dbReference type="Gene3D" id="3.30.230.10">
    <property type="match status" value="1"/>
</dbReference>
<keyword evidence="4" id="KW-0418">Kinase</keyword>
<evidence type="ECO:0000259" key="8">
    <source>
        <dbReference type="Pfam" id="PF00288"/>
    </source>
</evidence>
<keyword evidence="12" id="KW-1185">Reference proteome</keyword>
<dbReference type="EMBL" id="JBHSDK010000013">
    <property type="protein sequence ID" value="MFC4335521.1"/>
    <property type="molecule type" value="Genomic_DNA"/>
</dbReference>
<evidence type="ECO:0000256" key="1">
    <source>
        <dbReference type="ARBA" id="ARBA00006566"/>
    </source>
</evidence>
<evidence type="ECO:0000256" key="4">
    <source>
        <dbReference type="ARBA" id="ARBA00022777"/>
    </source>
</evidence>
<dbReference type="InterPro" id="IPR000705">
    <property type="entry name" value="Galactokinase"/>
</dbReference>
<evidence type="ECO:0000256" key="3">
    <source>
        <dbReference type="ARBA" id="ARBA00022741"/>
    </source>
</evidence>
<dbReference type="Gene3D" id="3.30.70.890">
    <property type="entry name" value="GHMP kinase, C-terminal domain"/>
    <property type="match status" value="1"/>
</dbReference>
<gene>
    <name evidence="11" type="primary">galK</name>
    <name evidence="11" type="ORF">ACFPET_09950</name>
</gene>
<evidence type="ECO:0000259" key="9">
    <source>
        <dbReference type="Pfam" id="PF08544"/>
    </source>
</evidence>
<dbReference type="PROSITE" id="PS00627">
    <property type="entry name" value="GHMP_KINASES_ATP"/>
    <property type="match status" value="1"/>
</dbReference>
<evidence type="ECO:0000313" key="11">
    <source>
        <dbReference type="EMBL" id="MFC4335521.1"/>
    </source>
</evidence>
<sequence>MPIPPEQADRAAALFRERFGAEPETVRAAPGRVNLIGEHVDHSGGAVMPFAIGRYCVVAAAKSDRWRLASTADSGSDSWTVYATGVQDALRDFGFETGPAAMAVHGTVPLGAGLSSSAALTCAVLRAMADLYGLEIAPEAQIDIAQRVENAYVGMPCGNMDQAASLLGRSDHVLWFDSASKEYDYIPFRVDLRGLCVLVMDSRAPHRLVDGEYAARRAHCEKAREILGVRQLADARTEDLDRLADPVLHGRARHVVGETERVRKAVNALRDNDFATVGALLNASHASLRDDFEVSSPELDSAVDAAVEAGALGARMVGGGFGGSAIALVERGAVGRVEDRVREAAAKRGLPEPAFTVAGPADGALALRP</sequence>
<evidence type="ECO:0000256" key="6">
    <source>
        <dbReference type="ARBA" id="ARBA00023144"/>
    </source>
</evidence>
<dbReference type="InterPro" id="IPR006203">
    <property type="entry name" value="GHMP_knse_ATP-bd_CS"/>
</dbReference>
<dbReference type="InterPro" id="IPR006206">
    <property type="entry name" value="Mevalonate/galactokinase"/>
</dbReference>
<dbReference type="PRINTS" id="PR00473">
    <property type="entry name" value="GALCTOKINASE"/>
</dbReference>
<dbReference type="InterPro" id="IPR013750">
    <property type="entry name" value="GHMP_kinase_C_dom"/>
</dbReference>
<feature type="domain" description="GHMP kinase C-terminal" evidence="9">
    <location>
        <begin position="268"/>
        <end position="345"/>
    </location>
</feature>
<dbReference type="Pfam" id="PF08544">
    <property type="entry name" value="GHMP_kinases_C"/>
    <property type="match status" value="1"/>
</dbReference>
<dbReference type="InterPro" id="IPR020568">
    <property type="entry name" value="Ribosomal_Su5_D2-typ_SF"/>
</dbReference>
<dbReference type="RefSeq" id="WP_380620449.1">
    <property type="nucleotide sequence ID" value="NZ_JBHSDK010000013.1"/>
</dbReference>
<evidence type="ECO:0000256" key="2">
    <source>
        <dbReference type="ARBA" id="ARBA00022679"/>
    </source>
</evidence>
<protein>
    <recommendedName>
        <fullName evidence="7">Galactokinase</fullName>
        <ecNumber evidence="7">2.7.1.6</ecNumber>
    </recommendedName>
</protein>